<sequence length="33" mass="3884">MEDELEQLAVDYLSSVLGLNERREAPEQRYSRS</sequence>
<evidence type="ECO:0000313" key="2">
    <source>
        <dbReference type="Proteomes" id="UP000349468"/>
    </source>
</evidence>
<gene>
    <name evidence="1" type="ORF">PS870_02410</name>
</gene>
<accession>A0A5E7JY50</accession>
<reference evidence="1 2" key="1">
    <citation type="submission" date="2019-09" db="EMBL/GenBank/DDBJ databases">
        <authorList>
            <person name="Chandra G."/>
            <person name="Truman W A."/>
        </authorList>
    </citation>
    <scope>NUCLEOTIDE SEQUENCE [LARGE SCALE GENOMIC DNA]</scope>
    <source>
        <strain evidence="1">PS870</strain>
    </source>
</reference>
<organism evidence="1 2">
    <name type="scientific">Pseudomonas fluorescens</name>
    <dbReference type="NCBI Taxonomy" id="294"/>
    <lineage>
        <taxon>Bacteria</taxon>
        <taxon>Pseudomonadati</taxon>
        <taxon>Pseudomonadota</taxon>
        <taxon>Gammaproteobacteria</taxon>
        <taxon>Pseudomonadales</taxon>
        <taxon>Pseudomonadaceae</taxon>
        <taxon>Pseudomonas</taxon>
    </lineage>
</organism>
<name>A0A5E7JY50_PSEFL</name>
<evidence type="ECO:0000313" key="1">
    <source>
        <dbReference type="EMBL" id="VVO92842.1"/>
    </source>
</evidence>
<protein>
    <submittedName>
        <fullName evidence="1">Uncharacterized protein</fullName>
    </submittedName>
</protein>
<dbReference type="EMBL" id="CABVIK010000006">
    <property type="protein sequence ID" value="VVO92842.1"/>
    <property type="molecule type" value="Genomic_DNA"/>
</dbReference>
<dbReference type="Proteomes" id="UP000349468">
    <property type="component" value="Unassembled WGS sequence"/>
</dbReference>
<proteinExistence type="predicted"/>
<dbReference type="AlphaFoldDB" id="A0A5E7JY50"/>